<feature type="transmembrane region" description="Helical" evidence="1">
    <location>
        <begin position="279"/>
        <end position="296"/>
    </location>
</feature>
<dbReference type="SUPFAM" id="SSF48452">
    <property type="entry name" value="TPR-like"/>
    <property type="match status" value="1"/>
</dbReference>
<sequence>MLKFWDGFVVTTTRSSDDCHQALSNGEKAIALYRELVALAPRHLPTLASSLQHLASIKWDLGCRKEAIVACDEAMQTLRNVAKSETCFLPTFADALDQHRALLVEQGDADDAAAVTAEAVEARKKFASLPPRPECLFEKVMNSSDEELDCWELKPSEEDRGALEELAGEGGEMEDVENQDGFDTPKIVEVVEAGLMTMEMVKKPSSPYPAATRQDTDSTPHSLAALVVPIAKVRLAEDFEMVETEISRATSPQTALKDVLNKPLKITLSMSMHSRPMDVSWWVLLGVLFAFVYAQVA</sequence>
<dbReference type="AlphaFoldDB" id="A0AAW0A137"/>
<evidence type="ECO:0000313" key="2">
    <source>
        <dbReference type="EMBL" id="KAK6997006.1"/>
    </source>
</evidence>
<accession>A0AAW0A137</accession>
<dbReference type="InterPro" id="IPR011990">
    <property type="entry name" value="TPR-like_helical_dom_sf"/>
</dbReference>
<keyword evidence="1" id="KW-1133">Transmembrane helix</keyword>
<dbReference type="Proteomes" id="UP001362999">
    <property type="component" value="Unassembled WGS sequence"/>
</dbReference>
<keyword evidence="3" id="KW-1185">Reference proteome</keyword>
<dbReference type="Gene3D" id="1.25.40.10">
    <property type="entry name" value="Tetratricopeptide repeat domain"/>
    <property type="match status" value="1"/>
</dbReference>
<keyword evidence="1" id="KW-0812">Transmembrane</keyword>
<comment type="caution">
    <text evidence="2">The sequence shown here is derived from an EMBL/GenBank/DDBJ whole genome shotgun (WGS) entry which is preliminary data.</text>
</comment>
<organism evidence="2 3">
    <name type="scientific">Favolaschia claudopus</name>
    <dbReference type="NCBI Taxonomy" id="2862362"/>
    <lineage>
        <taxon>Eukaryota</taxon>
        <taxon>Fungi</taxon>
        <taxon>Dikarya</taxon>
        <taxon>Basidiomycota</taxon>
        <taxon>Agaricomycotina</taxon>
        <taxon>Agaricomycetes</taxon>
        <taxon>Agaricomycetidae</taxon>
        <taxon>Agaricales</taxon>
        <taxon>Marasmiineae</taxon>
        <taxon>Mycenaceae</taxon>
        <taxon>Favolaschia</taxon>
    </lineage>
</organism>
<evidence type="ECO:0000313" key="3">
    <source>
        <dbReference type="Proteomes" id="UP001362999"/>
    </source>
</evidence>
<gene>
    <name evidence="2" type="ORF">R3P38DRAFT_3287354</name>
</gene>
<reference evidence="2 3" key="1">
    <citation type="journal article" date="2024" name="J Genomics">
        <title>Draft genome sequencing and assembly of Favolaschia claudopus CIRM-BRFM 2984 isolated from oak limbs.</title>
        <authorList>
            <person name="Navarro D."/>
            <person name="Drula E."/>
            <person name="Chaduli D."/>
            <person name="Cazenave R."/>
            <person name="Ahrendt S."/>
            <person name="Wang J."/>
            <person name="Lipzen A."/>
            <person name="Daum C."/>
            <person name="Barry K."/>
            <person name="Grigoriev I.V."/>
            <person name="Favel A."/>
            <person name="Rosso M.N."/>
            <person name="Martin F."/>
        </authorList>
    </citation>
    <scope>NUCLEOTIDE SEQUENCE [LARGE SCALE GENOMIC DNA]</scope>
    <source>
        <strain evidence="2 3">CIRM-BRFM 2984</strain>
    </source>
</reference>
<proteinExistence type="predicted"/>
<keyword evidence="1" id="KW-0472">Membrane</keyword>
<dbReference type="EMBL" id="JAWWNJ010000095">
    <property type="protein sequence ID" value="KAK6997006.1"/>
    <property type="molecule type" value="Genomic_DNA"/>
</dbReference>
<name>A0AAW0A137_9AGAR</name>
<protein>
    <submittedName>
        <fullName evidence="2">Uncharacterized protein</fullName>
    </submittedName>
</protein>
<evidence type="ECO:0000256" key="1">
    <source>
        <dbReference type="SAM" id="Phobius"/>
    </source>
</evidence>